<comment type="similarity">
    <text evidence="3">In the C-terminal section; belongs to the prokaryotic molybdopterin-containing oxidoreductase family.</text>
</comment>
<dbReference type="SUPFAM" id="SSF54292">
    <property type="entry name" value="2Fe-2S ferredoxin-like"/>
    <property type="match status" value="1"/>
</dbReference>
<dbReference type="Gene3D" id="3.30.70.20">
    <property type="match status" value="1"/>
</dbReference>
<keyword evidence="5" id="KW-0500">Molybdenum</keyword>
<dbReference type="GO" id="GO:0016020">
    <property type="term" value="C:membrane"/>
    <property type="evidence" value="ECO:0007669"/>
    <property type="project" value="TreeGrafter"/>
</dbReference>
<evidence type="ECO:0000256" key="8">
    <source>
        <dbReference type="ARBA" id="ARBA00022729"/>
    </source>
</evidence>
<sequence>MYETMSELPQPAVEAEASETIRLKIDGREVAAQPSDLVLQAVLREKEIPHVCYHSELMGAIQTCDTCMVEVDGKLVRSCGLKVSSGMDVITESKLAVDARAAAFDVILGNHMLYCTVCDNNNENCTVHNTALALKVEHQEHEFTPKPYPVDMSNPFYRYDPSQCILCGRCVQACQTVQVNETLSIGWELDRPRVLWDGGMQIGGSSCVSCGHCITVCPCNALMEKSMLGEAGYLTSTPQKTLDKMIDVIKAIEPEMGYGAVMQVSQVEATMREERIKKTKTVCTYCGVGCSYDVWTKGRKILKIEPLHGDANAISTCVKGKFGWDYVNHKERLQKPLIREGSTFREAEWDEALTLIARRLGETKKQYGPDSIGVVVSSKTTNEDGFLMQKFARAVIGTNNVDNCSRYCQSPATAGLFRTVGYGGDSGSIEDIAKSKLILIVGSNTAESHPVLATRVKRAHKLFGQRLIVADPREHEMASRADIHFRPKPGSDLVWLCAFSRFMFDHGYAKLDFIAKHVSNVDEYRKSLEPFTMEFAAKQCNVALETLTMVAEEIAHAETMCVLWAMGITQHVMGSDSSTAISNLLLTTGNYMKPGCGAYPLRGHNNVQGASDMGAMPNNFPGYQPVTNDEIRRKFETTWGRALPAKVGLDNHQMVDGVYEGTLRAMYLAGEDMISADSNANHVAGAFERLDFFVVQDIFFTETCRYADVVLPGAPALEKDGTFTSTERRIQRLYQALPELGDARADWKITQDIANRLGGNWNYTHPSEIMAEMASLTPLYAGASFERLENYNTLQWPVQADGTDEPILYLNGFAFPDKKARFFPLKFREPSDAPSDEFDLFLNNGRQLEHFHEGNMTHRVPGINEETPERYVEVSEELAEERKLESGRWVRLTSKYGSLRIKVLVTTRVVGKQVYLPLASQEGPVNVLTGSYTDSATDTPAYKETAVKMQVLPEKGSNPLKPLNFRYSGKPTPQMGVEVERKWKRADYRMPGSTGLVQIQAHTKH</sequence>
<dbReference type="SMART" id="SM00926">
    <property type="entry name" value="Molybdop_Fe4S4"/>
    <property type="match status" value="1"/>
</dbReference>
<evidence type="ECO:0000256" key="19">
    <source>
        <dbReference type="ARBA" id="ARBA00067026"/>
    </source>
</evidence>
<evidence type="ECO:0000256" key="4">
    <source>
        <dbReference type="ARBA" id="ARBA00022485"/>
    </source>
</evidence>
<dbReference type="CDD" id="cd02753">
    <property type="entry name" value="MopB_Formate-Dh-H"/>
    <property type="match status" value="1"/>
</dbReference>
<dbReference type="NCBIfam" id="TIGR01591">
    <property type="entry name" value="Fdh-alpha"/>
    <property type="match status" value="1"/>
</dbReference>
<keyword evidence="11" id="KW-0249">Electron transport</keyword>
<evidence type="ECO:0000256" key="10">
    <source>
        <dbReference type="ARBA" id="ARBA00022764"/>
    </source>
</evidence>
<dbReference type="PANTHER" id="PTHR43105:SF14">
    <property type="entry name" value="FORMATE DEHYDROGENASE H"/>
    <property type="match status" value="1"/>
</dbReference>
<evidence type="ECO:0000256" key="18">
    <source>
        <dbReference type="ARBA" id="ARBA00055000"/>
    </source>
</evidence>
<evidence type="ECO:0000256" key="14">
    <source>
        <dbReference type="ARBA" id="ARBA00023014"/>
    </source>
</evidence>
<evidence type="ECO:0000256" key="6">
    <source>
        <dbReference type="ARBA" id="ARBA00022714"/>
    </source>
</evidence>
<comment type="catalytic activity">
    <reaction evidence="17">
        <text>2 Fe(II)-[cytochrome] + nitrate + 2 H(+) = 2 Fe(III)-[cytochrome] + nitrite + H2O</text>
        <dbReference type="Rhea" id="RHEA:12909"/>
        <dbReference type="Rhea" id="RHEA-COMP:11777"/>
        <dbReference type="Rhea" id="RHEA-COMP:11778"/>
        <dbReference type="ChEBI" id="CHEBI:15377"/>
        <dbReference type="ChEBI" id="CHEBI:15378"/>
        <dbReference type="ChEBI" id="CHEBI:16301"/>
        <dbReference type="ChEBI" id="CHEBI:17632"/>
        <dbReference type="ChEBI" id="CHEBI:29033"/>
        <dbReference type="ChEBI" id="CHEBI:29034"/>
        <dbReference type="EC" id="1.9.6.1"/>
    </reaction>
</comment>
<dbReference type="SUPFAM" id="SSF53706">
    <property type="entry name" value="Formate dehydrogenase/DMSO reductase, domains 1-3"/>
    <property type="match status" value="1"/>
</dbReference>
<evidence type="ECO:0000313" key="25">
    <source>
        <dbReference type="Proteomes" id="UP000289437"/>
    </source>
</evidence>
<dbReference type="FunFam" id="3.40.228.10:FF:000002">
    <property type="entry name" value="Formate dehydrogenase subunit alpha"/>
    <property type="match status" value="1"/>
</dbReference>
<dbReference type="OrthoDB" id="9805142at2"/>
<dbReference type="InterPro" id="IPR050123">
    <property type="entry name" value="Prok_molybdopt-oxidoreductase"/>
</dbReference>
<dbReference type="InterPro" id="IPR041924">
    <property type="entry name" value="Formate_Dh-H_N"/>
</dbReference>
<evidence type="ECO:0000256" key="2">
    <source>
        <dbReference type="ARBA" id="ARBA00001966"/>
    </source>
</evidence>
<dbReference type="Gene3D" id="3.40.228.10">
    <property type="entry name" value="Dimethylsulfoxide Reductase, domain 2"/>
    <property type="match status" value="1"/>
</dbReference>
<evidence type="ECO:0000256" key="7">
    <source>
        <dbReference type="ARBA" id="ARBA00022723"/>
    </source>
</evidence>
<name>A0A4Q0SYA0_9BACT</name>
<feature type="domain" description="4Fe-4S ferredoxin-type" evidence="21">
    <location>
        <begin position="155"/>
        <end position="184"/>
    </location>
</feature>
<dbReference type="Proteomes" id="UP000289437">
    <property type="component" value="Unassembled WGS sequence"/>
</dbReference>
<dbReference type="PROSITE" id="PS00198">
    <property type="entry name" value="4FE4S_FER_1"/>
    <property type="match status" value="1"/>
</dbReference>
<dbReference type="Pfam" id="PF01568">
    <property type="entry name" value="Molydop_binding"/>
    <property type="match status" value="1"/>
</dbReference>
<dbReference type="InterPro" id="IPR006963">
    <property type="entry name" value="Mopterin_OxRdtase_4Fe-4S_dom"/>
</dbReference>
<accession>A0A4Q0SYA0</accession>
<dbReference type="GO" id="GO:0042128">
    <property type="term" value="P:nitrate assimilation"/>
    <property type="evidence" value="ECO:0007669"/>
    <property type="project" value="UniProtKB-KW"/>
</dbReference>
<evidence type="ECO:0000256" key="5">
    <source>
        <dbReference type="ARBA" id="ARBA00022505"/>
    </source>
</evidence>
<keyword evidence="6" id="KW-0001">2Fe-2S</keyword>
<dbReference type="PROSITE" id="PS51085">
    <property type="entry name" value="2FE2S_FER_2"/>
    <property type="match status" value="1"/>
</dbReference>
<evidence type="ECO:0000259" key="21">
    <source>
        <dbReference type="PROSITE" id="PS51379"/>
    </source>
</evidence>
<evidence type="ECO:0000256" key="13">
    <source>
        <dbReference type="ARBA" id="ARBA00023004"/>
    </source>
</evidence>
<keyword evidence="9" id="KW-0677">Repeat</keyword>
<comment type="cofactor">
    <cofactor evidence="1">
        <name>Mo-bis(molybdopterin guanine dinucleotide)</name>
        <dbReference type="ChEBI" id="CHEBI:60539"/>
    </cofactor>
</comment>
<comment type="function">
    <text evidence="18">Catalytic subunit of the periplasmic nitrate reductase complex NapAB. Receives electrons from NapB and catalyzes the reduction of nitrate to nitrite.</text>
</comment>
<evidence type="ECO:0000259" key="22">
    <source>
        <dbReference type="PROSITE" id="PS51669"/>
    </source>
</evidence>
<dbReference type="GO" id="GO:0051539">
    <property type="term" value="F:4 iron, 4 sulfur cluster binding"/>
    <property type="evidence" value="ECO:0007669"/>
    <property type="project" value="UniProtKB-KW"/>
</dbReference>
<dbReference type="InterPro" id="IPR017896">
    <property type="entry name" value="4Fe4S_Fe-S-bd"/>
</dbReference>
<keyword evidence="14" id="KW-0411">Iron-sulfur</keyword>
<evidence type="ECO:0000256" key="15">
    <source>
        <dbReference type="ARBA" id="ARBA00023063"/>
    </source>
</evidence>
<evidence type="ECO:0000256" key="16">
    <source>
        <dbReference type="ARBA" id="ARBA00034078"/>
    </source>
</evidence>
<dbReference type="GO" id="GO:0015942">
    <property type="term" value="P:formate metabolic process"/>
    <property type="evidence" value="ECO:0007669"/>
    <property type="project" value="InterPro"/>
</dbReference>
<comment type="cofactor">
    <cofactor evidence="16">
        <name>[2Fe-2S] cluster</name>
        <dbReference type="ChEBI" id="CHEBI:190135"/>
    </cofactor>
</comment>
<comment type="caution">
    <text evidence="24">The sequence shown here is derived from an EMBL/GenBank/DDBJ whole genome shotgun (WGS) entry which is preliminary data.</text>
</comment>
<keyword evidence="7" id="KW-0479">Metal-binding</keyword>
<dbReference type="Gene3D" id="2.40.40.20">
    <property type="match status" value="1"/>
</dbReference>
<dbReference type="Gene3D" id="3.40.50.740">
    <property type="match status" value="1"/>
</dbReference>
<dbReference type="GO" id="GO:0043546">
    <property type="term" value="F:molybdopterin cofactor binding"/>
    <property type="evidence" value="ECO:0007669"/>
    <property type="project" value="InterPro"/>
</dbReference>
<evidence type="ECO:0000256" key="11">
    <source>
        <dbReference type="ARBA" id="ARBA00022982"/>
    </source>
</evidence>
<comment type="cofactor">
    <cofactor evidence="2">
        <name>[4Fe-4S] cluster</name>
        <dbReference type="ChEBI" id="CHEBI:49883"/>
    </cofactor>
</comment>
<dbReference type="Pfam" id="PF04879">
    <property type="entry name" value="Molybdop_Fe4S4"/>
    <property type="match status" value="1"/>
</dbReference>
<dbReference type="GO" id="GO:0046872">
    <property type="term" value="F:metal ion binding"/>
    <property type="evidence" value="ECO:0007669"/>
    <property type="project" value="UniProtKB-KW"/>
</dbReference>
<feature type="domain" description="2Fe-2S ferredoxin-type" evidence="20">
    <location>
        <begin position="19"/>
        <end position="95"/>
    </location>
</feature>
<evidence type="ECO:0000256" key="1">
    <source>
        <dbReference type="ARBA" id="ARBA00001942"/>
    </source>
</evidence>
<dbReference type="Pfam" id="PF00037">
    <property type="entry name" value="Fer4"/>
    <property type="match status" value="1"/>
</dbReference>
<dbReference type="Pfam" id="PF10588">
    <property type="entry name" value="NADH-G_4Fe-4S_3"/>
    <property type="match status" value="1"/>
</dbReference>
<dbReference type="EC" id="1.9.6.1" evidence="19"/>
<dbReference type="InterPro" id="IPR006478">
    <property type="entry name" value="Formate_DH_asu"/>
</dbReference>
<gene>
    <name evidence="24" type="ORF">GRAN_4812</name>
</gene>
<keyword evidence="10" id="KW-0574">Periplasm</keyword>
<dbReference type="PROSITE" id="PS51669">
    <property type="entry name" value="4FE4S_MOW_BIS_MGD"/>
    <property type="match status" value="1"/>
</dbReference>
<reference evidence="24 25" key="1">
    <citation type="submission" date="2018-11" db="EMBL/GenBank/DDBJ databases">
        <authorList>
            <person name="Mardanov A.V."/>
            <person name="Ravin N.V."/>
            <person name="Dedysh S.N."/>
        </authorList>
    </citation>
    <scope>NUCLEOTIDE SEQUENCE [LARGE SCALE GENOMIC DNA]</scope>
    <source>
        <strain evidence="24 25">AF10</strain>
    </source>
</reference>
<dbReference type="PROSITE" id="PS51839">
    <property type="entry name" value="4FE4S_HC3"/>
    <property type="match status" value="1"/>
</dbReference>
<dbReference type="Pfam" id="PF00384">
    <property type="entry name" value="Molybdopterin"/>
    <property type="match status" value="1"/>
</dbReference>
<dbReference type="PROSITE" id="PS51379">
    <property type="entry name" value="4FE4S_FER_2"/>
    <property type="match status" value="2"/>
</dbReference>
<keyword evidence="12" id="KW-0560">Oxidoreductase</keyword>
<dbReference type="AlphaFoldDB" id="A0A4Q0SYA0"/>
<evidence type="ECO:0000259" key="23">
    <source>
        <dbReference type="PROSITE" id="PS51839"/>
    </source>
</evidence>
<dbReference type="SMART" id="SM00929">
    <property type="entry name" value="NADH-G_4Fe-4S_3"/>
    <property type="match status" value="1"/>
</dbReference>
<dbReference type="InterPro" id="IPR001041">
    <property type="entry name" value="2Fe-2S_ferredoxin-type"/>
</dbReference>
<dbReference type="InterPro" id="IPR006656">
    <property type="entry name" value="Mopterin_OxRdtase"/>
</dbReference>
<reference evidence="25" key="2">
    <citation type="submission" date="2019-02" db="EMBL/GenBank/DDBJ databases">
        <title>Granulicella sibirica sp. nov., a psychrotolerant acidobacterium isolated from an organic soil layer in forested tundra, West Siberia.</title>
        <authorList>
            <person name="Oshkin I.Y."/>
            <person name="Kulichevskaya I.S."/>
            <person name="Rijpstra W.I.C."/>
            <person name="Sinninghe Damste J.S."/>
            <person name="Rakitin A.L."/>
            <person name="Ravin N.V."/>
            <person name="Dedysh S.N."/>
        </authorList>
    </citation>
    <scope>NUCLEOTIDE SEQUENCE [LARGE SCALE GENOMIC DNA]</scope>
    <source>
        <strain evidence="25">AF10</strain>
    </source>
</reference>
<evidence type="ECO:0000256" key="12">
    <source>
        <dbReference type="ARBA" id="ARBA00023002"/>
    </source>
</evidence>
<protein>
    <recommendedName>
        <fullName evidence="19">nitrate reductase (cytochrome)</fullName>
        <ecNumber evidence="19">1.9.6.1</ecNumber>
    </recommendedName>
</protein>
<dbReference type="FunFam" id="3.30.70.20:FF:000032">
    <property type="entry name" value="Formate dehydrogenase, alpha subunit"/>
    <property type="match status" value="1"/>
</dbReference>
<feature type="domain" description="4Fe-4S His(Cys)3-ligated-type" evidence="23">
    <location>
        <begin position="95"/>
        <end position="135"/>
    </location>
</feature>
<dbReference type="FunFam" id="2.20.25.90:FF:000001">
    <property type="entry name" value="Formate dehydrogenase subunit alpha"/>
    <property type="match status" value="1"/>
</dbReference>
<feature type="domain" description="4Fe-4S ferredoxin-type" evidence="21">
    <location>
        <begin position="198"/>
        <end position="227"/>
    </location>
</feature>
<evidence type="ECO:0000256" key="9">
    <source>
        <dbReference type="ARBA" id="ARBA00022737"/>
    </source>
</evidence>
<keyword evidence="13" id="KW-0408">Iron</keyword>
<keyword evidence="15" id="KW-0534">Nitrate assimilation</keyword>
<keyword evidence="11" id="KW-0813">Transport</keyword>
<feature type="domain" description="4Fe-4S Mo/W bis-MGD-type" evidence="22">
    <location>
        <begin position="276"/>
        <end position="331"/>
    </location>
</feature>
<dbReference type="EMBL" id="RDSM01000005">
    <property type="protein sequence ID" value="RXH54161.1"/>
    <property type="molecule type" value="Genomic_DNA"/>
</dbReference>
<dbReference type="GO" id="GO:0051537">
    <property type="term" value="F:2 iron, 2 sulfur cluster binding"/>
    <property type="evidence" value="ECO:0007669"/>
    <property type="project" value="UniProtKB-KW"/>
</dbReference>
<organism evidence="24 25">
    <name type="scientific">Granulicella sibirica</name>
    <dbReference type="NCBI Taxonomy" id="2479048"/>
    <lineage>
        <taxon>Bacteria</taxon>
        <taxon>Pseudomonadati</taxon>
        <taxon>Acidobacteriota</taxon>
        <taxon>Terriglobia</taxon>
        <taxon>Terriglobales</taxon>
        <taxon>Acidobacteriaceae</taxon>
        <taxon>Granulicella</taxon>
    </lineage>
</organism>
<evidence type="ECO:0000313" key="24">
    <source>
        <dbReference type="EMBL" id="RXH54161.1"/>
    </source>
</evidence>
<dbReference type="SUPFAM" id="SSF50692">
    <property type="entry name" value="ADC-like"/>
    <property type="match status" value="1"/>
</dbReference>
<dbReference type="Gene3D" id="2.20.25.90">
    <property type="entry name" value="ADC-like domains"/>
    <property type="match status" value="1"/>
</dbReference>
<dbReference type="GO" id="GO:0003954">
    <property type="term" value="F:NADH dehydrogenase activity"/>
    <property type="evidence" value="ECO:0007669"/>
    <property type="project" value="TreeGrafter"/>
</dbReference>
<keyword evidence="4" id="KW-0004">4Fe-4S</keyword>
<dbReference type="InterPro" id="IPR009010">
    <property type="entry name" value="Asp_de-COase-like_dom_sf"/>
</dbReference>
<dbReference type="InterPro" id="IPR006657">
    <property type="entry name" value="MoPterin_dinucl-bd_dom"/>
</dbReference>
<proteinExistence type="inferred from homology"/>
<keyword evidence="25" id="KW-1185">Reference proteome</keyword>
<dbReference type="InterPro" id="IPR017900">
    <property type="entry name" value="4Fe4S_Fe_S_CS"/>
</dbReference>
<dbReference type="InterPro" id="IPR036010">
    <property type="entry name" value="2Fe-2S_ferredoxin-like_sf"/>
</dbReference>
<dbReference type="Pfam" id="PF13510">
    <property type="entry name" value="Fer2_4"/>
    <property type="match status" value="1"/>
</dbReference>
<dbReference type="CDD" id="cd00207">
    <property type="entry name" value="fer2"/>
    <property type="match status" value="1"/>
</dbReference>
<keyword evidence="8" id="KW-0732">Signal</keyword>
<dbReference type="FunFam" id="2.40.40.20:FF:000005">
    <property type="entry name" value="Periplasmic nitrate reductase"/>
    <property type="match status" value="1"/>
</dbReference>
<dbReference type="RefSeq" id="WP_128915402.1">
    <property type="nucleotide sequence ID" value="NZ_RDSM01000005.1"/>
</dbReference>
<dbReference type="PANTHER" id="PTHR43105">
    <property type="entry name" value="RESPIRATORY NITRATE REDUCTASE"/>
    <property type="match status" value="1"/>
</dbReference>
<dbReference type="GO" id="GO:0050140">
    <property type="term" value="F:nitrate reductase (cytochrome) activity"/>
    <property type="evidence" value="ECO:0007669"/>
    <property type="project" value="UniProtKB-EC"/>
</dbReference>
<dbReference type="PIRSF" id="PIRSF036643">
    <property type="entry name" value="FDH_alpha"/>
    <property type="match status" value="1"/>
</dbReference>
<evidence type="ECO:0000256" key="3">
    <source>
        <dbReference type="ARBA" id="ARBA00007023"/>
    </source>
</evidence>
<dbReference type="GO" id="GO:0022904">
    <property type="term" value="P:respiratory electron transport chain"/>
    <property type="evidence" value="ECO:0007669"/>
    <property type="project" value="TreeGrafter"/>
</dbReference>
<dbReference type="FunFam" id="3.10.20.740:FF:000003">
    <property type="entry name" value="Formate dehydrogenase subunit alpha"/>
    <property type="match status" value="1"/>
</dbReference>
<dbReference type="SUPFAM" id="SSF54862">
    <property type="entry name" value="4Fe-4S ferredoxins"/>
    <property type="match status" value="1"/>
</dbReference>
<evidence type="ECO:0000256" key="17">
    <source>
        <dbReference type="ARBA" id="ARBA00052176"/>
    </source>
</evidence>
<dbReference type="InterPro" id="IPR019574">
    <property type="entry name" value="NADH_UbQ_OxRdtase_Gsu_4Fe4S-bd"/>
</dbReference>
<evidence type="ECO:0000259" key="20">
    <source>
        <dbReference type="PROSITE" id="PS51085"/>
    </source>
</evidence>
<dbReference type="GO" id="GO:0008863">
    <property type="term" value="F:formate dehydrogenase (NAD+) activity"/>
    <property type="evidence" value="ECO:0007669"/>
    <property type="project" value="InterPro"/>
</dbReference>
<dbReference type="Gene3D" id="3.10.20.740">
    <property type="match status" value="1"/>
</dbReference>